<keyword evidence="3" id="KW-1185">Reference proteome</keyword>
<accession>A0ABS6KS69</accession>
<dbReference type="RefSeq" id="WP_217160322.1">
    <property type="nucleotide sequence ID" value="NZ_VOMB01000023.1"/>
</dbReference>
<protein>
    <submittedName>
        <fullName evidence="2">Hemerythrin domain-containing protein</fullName>
    </submittedName>
</protein>
<evidence type="ECO:0000259" key="1">
    <source>
        <dbReference type="Pfam" id="PF01814"/>
    </source>
</evidence>
<feature type="domain" description="Hemerythrin-like" evidence="1">
    <location>
        <begin position="8"/>
        <end position="122"/>
    </location>
</feature>
<dbReference type="InterPro" id="IPR012312">
    <property type="entry name" value="Hemerythrin-like"/>
</dbReference>
<sequence length="154" mass="16672">MSTSVSPTLEHEHRLIDAGIIDFADADPRAVNPTALLEAIAVLRRHIYLEEEYLFPPLRAAGLVGPIMVMVREHGLMWPLLDRIEQAAAAGDTGTAGQLCRDLLEQLNSHNMKEERILYPQADALPPGDLDELAGLLSTAELPAGWVCGGVAVD</sequence>
<comment type="caution">
    <text evidence="2">The sequence shown here is derived from an EMBL/GenBank/DDBJ whole genome shotgun (WGS) entry which is preliminary data.</text>
</comment>
<organism evidence="2 3">
    <name type="scientific">[Mycobacterium] fortunisiensis</name>
    <dbReference type="NCBI Taxonomy" id="2600579"/>
    <lineage>
        <taxon>Bacteria</taxon>
        <taxon>Bacillati</taxon>
        <taxon>Actinomycetota</taxon>
        <taxon>Actinomycetes</taxon>
        <taxon>Mycobacteriales</taxon>
        <taxon>Mycobacteriaceae</taxon>
        <taxon>Mycolicibacterium</taxon>
    </lineage>
</organism>
<evidence type="ECO:0000313" key="3">
    <source>
        <dbReference type="Proteomes" id="UP000812982"/>
    </source>
</evidence>
<gene>
    <name evidence="2" type="ORF">FR943_21815</name>
</gene>
<name>A0ABS6KS69_9MYCO</name>
<dbReference type="Pfam" id="PF01814">
    <property type="entry name" value="Hemerythrin"/>
    <property type="match status" value="1"/>
</dbReference>
<evidence type="ECO:0000313" key="2">
    <source>
        <dbReference type="EMBL" id="MBU9766469.1"/>
    </source>
</evidence>
<dbReference type="EMBL" id="VOMB01000023">
    <property type="protein sequence ID" value="MBU9766469.1"/>
    <property type="molecule type" value="Genomic_DNA"/>
</dbReference>
<proteinExistence type="predicted"/>
<reference evidence="2 3" key="1">
    <citation type="journal article" date="2021" name="Sci. Rep.">
        <title>Phenotypic and genomic hallmarks of a novel, potentially pathogenic rapidly growing Mycobacterium species related to the Mycobacterium fortuitum complex.</title>
        <authorList>
            <person name="Gharbi R."/>
            <person name="Khanna V."/>
            <person name="Frigui W."/>
            <person name="Mhenni B."/>
            <person name="Brosch R."/>
            <person name="Mardassi H."/>
        </authorList>
    </citation>
    <scope>NUCLEOTIDE SEQUENCE [LARGE SCALE GENOMIC DNA]</scope>
    <source>
        <strain evidence="2 3">TNTM28</strain>
    </source>
</reference>
<dbReference type="Proteomes" id="UP000812982">
    <property type="component" value="Unassembled WGS sequence"/>
</dbReference>